<dbReference type="EMBL" id="CP012199">
    <property type="protein sequence ID" value="AMG73222.1"/>
    <property type="molecule type" value="Genomic_DNA"/>
</dbReference>
<proteinExistence type="inferred from homology"/>
<name>A0AA86L2Q1_9SPHN</name>
<dbReference type="InterPro" id="IPR015422">
    <property type="entry name" value="PyrdxlP-dep_Trfase_small"/>
</dbReference>
<dbReference type="Pfam" id="PF00155">
    <property type="entry name" value="Aminotran_1_2"/>
    <property type="match status" value="1"/>
</dbReference>
<dbReference type="EC" id="2.6.1.1" evidence="4"/>
<dbReference type="InterPro" id="IPR050596">
    <property type="entry name" value="AspAT/PAT-like"/>
</dbReference>
<accession>A0AA86L2Q1</accession>
<protein>
    <recommendedName>
        <fullName evidence="4">aspartate transaminase</fullName>
        <ecNumber evidence="4">2.6.1.1</ecNumber>
    </recommendedName>
</protein>
<dbReference type="KEGG" id="sgi:SGRAN_0828"/>
<evidence type="ECO:0000256" key="7">
    <source>
        <dbReference type="ARBA" id="ARBA00022898"/>
    </source>
</evidence>
<evidence type="ECO:0000259" key="9">
    <source>
        <dbReference type="Pfam" id="PF00155"/>
    </source>
</evidence>
<evidence type="ECO:0000256" key="4">
    <source>
        <dbReference type="ARBA" id="ARBA00012753"/>
    </source>
</evidence>
<keyword evidence="7" id="KW-0663">Pyridoxal phosphate</keyword>
<dbReference type="Gene3D" id="3.90.1150.10">
    <property type="entry name" value="Aspartate Aminotransferase, domain 1"/>
    <property type="match status" value="1"/>
</dbReference>
<organism evidence="10 11">
    <name type="scientific">Sphingopyxis granuli</name>
    <dbReference type="NCBI Taxonomy" id="267128"/>
    <lineage>
        <taxon>Bacteria</taxon>
        <taxon>Pseudomonadati</taxon>
        <taxon>Pseudomonadota</taxon>
        <taxon>Alphaproteobacteria</taxon>
        <taxon>Sphingomonadales</taxon>
        <taxon>Sphingomonadaceae</taxon>
        <taxon>Sphingopyxis</taxon>
    </lineage>
</organism>
<dbReference type="Proteomes" id="UP000058599">
    <property type="component" value="Chromosome"/>
</dbReference>
<dbReference type="Gene3D" id="3.40.640.10">
    <property type="entry name" value="Type I PLP-dependent aspartate aminotransferase-like (Major domain)"/>
    <property type="match status" value="1"/>
</dbReference>
<evidence type="ECO:0000313" key="10">
    <source>
        <dbReference type="EMBL" id="AMG73222.1"/>
    </source>
</evidence>
<dbReference type="PANTHER" id="PTHR46383">
    <property type="entry name" value="ASPARTATE AMINOTRANSFERASE"/>
    <property type="match status" value="1"/>
</dbReference>
<reference evidence="10 11" key="1">
    <citation type="journal article" date="2016" name="BMC Genomics">
        <title>Genomic analysis of the nitrate-respiring Sphingopyxis granuli (formerly Sphingomonas macrogoltabida) strain TFA.</title>
        <authorList>
            <person name="Garcia-Romero I."/>
            <person name="Perez-Pulido A.J."/>
            <person name="Gonzalez-Flores Y.E."/>
            <person name="Reyes-Ramirez F."/>
            <person name="Santero E."/>
            <person name="Floriano B."/>
        </authorList>
    </citation>
    <scope>NUCLEOTIDE SEQUENCE [LARGE SCALE GENOMIC DNA]</scope>
    <source>
        <strain evidence="10 11">TFA</strain>
    </source>
</reference>
<evidence type="ECO:0000313" key="11">
    <source>
        <dbReference type="Proteomes" id="UP000058599"/>
    </source>
</evidence>
<keyword evidence="6 10" id="KW-0808">Transferase</keyword>
<comment type="catalytic activity">
    <reaction evidence="8">
        <text>L-aspartate + 2-oxoglutarate = oxaloacetate + L-glutamate</text>
        <dbReference type="Rhea" id="RHEA:21824"/>
        <dbReference type="ChEBI" id="CHEBI:16452"/>
        <dbReference type="ChEBI" id="CHEBI:16810"/>
        <dbReference type="ChEBI" id="CHEBI:29985"/>
        <dbReference type="ChEBI" id="CHEBI:29991"/>
        <dbReference type="EC" id="2.6.1.1"/>
    </reaction>
</comment>
<evidence type="ECO:0000256" key="2">
    <source>
        <dbReference type="ARBA" id="ARBA00007441"/>
    </source>
</evidence>
<dbReference type="GO" id="GO:0004069">
    <property type="term" value="F:L-aspartate:2-oxoglutarate aminotransferase activity"/>
    <property type="evidence" value="ECO:0007669"/>
    <property type="project" value="UniProtKB-EC"/>
</dbReference>
<dbReference type="GO" id="GO:0030170">
    <property type="term" value="F:pyridoxal phosphate binding"/>
    <property type="evidence" value="ECO:0007669"/>
    <property type="project" value="InterPro"/>
</dbReference>
<dbReference type="GO" id="GO:0006520">
    <property type="term" value="P:amino acid metabolic process"/>
    <property type="evidence" value="ECO:0007669"/>
    <property type="project" value="InterPro"/>
</dbReference>
<keyword evidence="5 10" id="KW-0032">Aminotransferase</keyword>
<evidence type="ECO:0000256" key="6">
    <source>
        <dbReference type="ARBA" id="ARBA00022679"/>
    </source>
</evidence>
<dbReference type="PANTHER" id="PTHR46383:SF1">
    <property type="entry name" value="ASPARTATE AMINOTRANSFERASE"/>
    <property type="match status" value="1"/>
</dbReference>
<dbReference type="InterPro" id="IPR015424">
    <property type="entry name" value="PyrdxlP-dep_Trfase"/>
</dbReference>
<feature type="domain" description="Aminotransferase class I/classII large" evidence="9">
    <location>
        <begin position="32"/>
        <end position="383"/>
    </location>
</feature>
<evidence type="ECO:0000256" key="1">
    <source>
        <dbReference type="ARBA" id="ARBA00001933"/>
    </source>
</evidence>
<dbReference type="FunFam" id="3.40.640.10:FF:000033">
    <property type="entry name" value="Aspartate aminotransferase"/>
    <property type="match status" value="1"/>
</dbReference>
<sequence length="390" mass="42628">MMKWPAQRLTTGSKKSFGMYDEAAKLDAQGADLIHLEFGRPHADTPVHIKEAAKAALDAGIVHYGDFRGTLSFRQALVEKLRSFNGLDYGVDEVLVTNGLTHASFAAFMAAIDPGDEVILLDPYYPQHVGKTELAGGKVVIAELDKADNFAISKEKIAAKITDRTRMIVLINPANPTGRVYSRAELQAVADLAIAHDLLVLSDEVYEYITYDQAQHVSIASLPGMRERTITCFAFTKAYSMDGWRVGYLTADARLMPAILRITMTDVTHVNVFVQEGARAAVEGPQDAMHALVEADRRKRDIVVQALNQMPGVTCAEPEGTIYAFPDISGTGRGSQELAMAILQEAHVVVESGSFYGPSGEGHLRICFGSESEARVSEAMDRLTRFFNTL</sequence>
<gene>
    <name evidence="10" type="ORF">SGRAN_0828</name>
</gene>
<keyword evidence="11" id="KW-1185">Reference proteome</keyword>
<dbReference type="InterPro" id="IPR004839">
    <property type="entry name" value="Aminotransferase_I/II_large"/>
</dbReference>
<evidence type="ECO:0000256" key="5">
    <source>
        <dbReference type="ARBA" id="ARBA00022576"/>
    </source>
</evidence>
<dbReference type="CDD" id="cd00609">
    <property type="entry name" value="AAT_like"/>
    <property type="match status" value="1"/>
</dbReference>
<dbReference type="SUPFAM" id="SSF53383">
    <property type="entry name" value="PLP-dependent transferases"/>
    <property type="match status" value="1"/>
</dbReference>
<comment type="similarity">
    <text evidence="2">Belongs to the class-I pyridoxal-phosphate-dependent aminotransferase family.</text>
</comment>
<evidence type="ECO:0000256" key="3">
    <source>
        <dbReference type="ARBA" id="ARBA00011738"/>
    </source>
</evidence>
<dbReference type="InterPro" id="IPR015421">
    <property type="entry name" value="PyrdxlP-dep_Trfase_major"/>
</dbReference>
<evidence type="ECO:0000256" key="8">
    <source>
        <dbReference type="ARBA" id="ARBA00049185"/>
    </source>
</evidence>
<comment type="subunit">
    <text evidence="3">Homodimer.</text>
</comment>
<comment type="cofactor">
    <cofactor evidence="1">
        <name>pyridoxal 5'-phosphate</name>
        <dbReference type="ChEBI" id="CHEBI:597326"/>
    </cofactor>
</comment>
<dbReference type="AlphaFoldDB" id="A0AA86L2Q1"/>